<dbReference type="RefSeq" id="WP_194030789.1">
    <property type="nucleotide sequence ID" value="NZ_JADEWZ010000029.1"/>
</dbReference>
<dbReference type="AlphaFoldDB" id="A0A8J7DYB4"/>
<dbReference type="Gene3D" id="3.50.50.60">
    <property type="entry name" value="FAD/NAD(P)-binding domain"/>
    <property type="match status" value="1"/>
</dbReference>
<evidence type="ECO:0000313" key="3">
    <source>
        <dbReference type="Proteomes" id="UP000654482"/>
    </source>
</evidence>
<dbReference type="PANTHER" id="PTHR38663:SF1">
    <property type="entry name" value="L-ORNITHINE N(5)-MONOOXYGENASE"/>
    <property type="match status" value="1"/>
</dbReference>
<protein>
    <submittedName>
        <fullName evidence="2">SidA/IucD/PvdA family monooxygenase</fullName>
    </submittedName>
</protein>
<dbReference type="EMBL" id="JADEWZ010000029">
    <property type="protein sequence ID" value="MBE9117699.1"/>
    <property type="molecule type" value="Genomic_DNA"/>
</dbReference>
<dbReference type="GO" id="GO:0004497">
    <property type="term" value="F:monooxygenase activity"/>
    <property type="evidence" value="ECO:0007669"/>
    <property type="project" value="UniProtKB-KW"/>
</dbReference>
<dbReference type="InterPro" id="IPR038732">
    <property type="entry name" value="HpyO/CreE_NAD-binding"/>
</dbReference>
<dbReference type="PRINTS" id="PR00368">
    <property type="entry name" value="FADPNR"/>
</dbReference>
<gene>
    <name evidence="2" type="ORF">IQ249_17520</name>
</gene>
<sequence length="417" mass="46985">MWDKTLPNRIQVAIIGAGPQALTLVTHLLQKRAKLRQKLMIFDPSGNWLSQWQHQFAAQDILHLRSPAVHHPDPDPFALRRFAENRSHELFPPYDLPGTQLFKEFCQDVIQRWQLQHQVYPAKVVQILPTQQLGRPHFQLILEDGRLIIARKVVLATGGGMKQCPAWVSQISSPYPPESLCHAQQVDLRTLNLAGKHILIIGGGLSSGHLAMGAIKRGAKVTLMTRRRLQEKLFDAEPGWLGPKYLKGFAAELNWHHRWQMIQQARNGGSMTPAMMLKLRRASRQGQLILQENCQVIAANWQSQWQVECDRGQSHDFDRIWLATGTKFDVTQHPLLQKILETYPPEIVKGLSILDKHLRIPGSECFIMGGFAALHIGPVARNLYGGKIACSRIVPAIVKPSLALSQPYPISTPTSLQ</sequence>
<dbReference type="Proteomes" id="UP000654482">
    <property type="component" value="Unassembled WGS sequence"/>
</dbReference>
<name>A0A8J7DYB4_9CYAN</name>
<proteinExistence type="predicted"/>
<evidence type="ECO:0000313" key="2">
    <source>
        <dbReference type="EMBL" id="MBE9117699.1"/>
    </source>
</evidence>
<comment type="caution">
    <text evidence="2">The sequence shown here is derived from an EMBL/GenBank/DDBJ whole genome shotgun (WGS) entry which is preliminary data.</text>
</comment>
<dbReference type="Pfam" id="PF13454">
    <property type="entry name" value="NAD_binding_9"/>
    <property type="match status" value="1"/>
</dbReference>
<dbReference type="InterPro" id="IPR036188">
    <property type="entry name" value="FAD/NAD-bd_sf"/>
</dbReference>
<keyword evidence="2" id="KW-0503">Monooxygenase</keyword>
<keyword evidence="3" id="KW-1185">Reference proteome</keyword>
<dbReference type="SUPFAM" id="SSF51905">
    <property type="entry name" value="FAD/NAD(P)-binding domain"/>
    <property type="match status" value="2"/>
</dbReference>
<reference evidence="2" key="1">
    <citation type="submission" date="2020-10" db="EMBL/GenBank/DDBJ databases">
        <authorList>
            <person name="Castelo-Branco R."/>
            <person name="Eusebio N."/>
            <person name="Adriana R."/>
            <person name="Vieira A."/>
            <person name="Brugerolle De Fraissinette N."/>
            <person name="Rezende De Castro R."/>
            <person name="Schneider M.P."/>
            <person name="Vasconcelos V."/>
            <person name="Leao P.N."/>
        </authorList>
    </citation>
    <scope>NUCLEOTIDE SEQUENCE</scope>
    <source>
        <strain evidence="2">LEGE 07157</strain>
    </source>
</reference>
<keyword evidence="2" id="KW-0560">Oxidoreductase</keyword>
<dbReference type="PANTHER" id="PTHR38663">
    <property type="match status" value="1"/>
</dbReference>
<evidence type="ECO:0000259" key="1">
    <source>
        <dbReference type="Pfam" id="PF13454"/>
    </source>
</evidence>
<accession>A0A8J7DYB4</accession>
<feature type="domain" description="FAD-dependent urate hydroxylase HpyO/Asp monooxygenase CreE-like FAD/NAD(P)-binding" evidence="1">
    <location>
        <begin position="13"/>
        <end position="159"/>
    </location>
</feature>
<organism evidence="2 3">
    <name type="scientific">Lusitaniella coriacea LEGE 07157</name>
    <dbReference type="NCBI Taxonomy" id="945747"/>
    <lineage>
        <taxon>Bacteria</taxon>
        <taxon>Bacillati</taxon>
        <taxon>Cyanobacteriota</taxon>
        <taxon>Cyanophyceae</taxon>
        <taxon>Spirulinales</taxon>
        <taxon>Lusitaniellaceae</taxon>
        <taxon>Lusitaniella</taxon>
    </lineage>
</organism>